<dbReference type="STRING" id="1555241.A0A4P9X3M1"/>
<dbReference type="AlphaFoldDB" id="A0A4P9X3M1"/>
<dbReference type="InterPro" id="IPR051575">
    <property type="entry name" value="Myb-like_DNA-bd"/>
</dbReference>
<dbReference type="PANTHER" id="PTHR46621:SF1">
    <property type="entry name" value="SNRNA-ACTIVATING PROTEIN COMPLEX SUBUNIT 4"/>
    <property type="match status" value="1"/>
</dbReference>
<evidence type="ECO:0008006" key="10">
    <source>
        <dbReference type="Google" id="ProtNLM"/>
    </source>
</evidence>
<feature type="domain" description="HTH myb-type" evidence="7">
    <location>
        <begin position="45"/>
        <end position="100"/>
    </location>
</feature>
<gene>
    <name evidence="8" type="ORF">CXG81DRAFT_1732</name>
</gene>
<dbReference type="PROSITE" id="PS50090">
    <property type="entry name" value="MYB_LIKE"/>
    <property type="match status" value="3"/>
</dbReference>
<dbReference type="OrthoDB" id="2143914at2759"/>
<dbReference type="PROSITE" id="PS51293">
    <property type="entry name" value="SANT"/>
    <property type="match status" value="2"/>
</dbReference>
<evidence type="ECO:0000259" key="6">
    <source>
        <dbReference type="PROSITE" id="PS51293"/>
    </source>
</evidence>
<dbReference type="SMART" id="SM00717">
    <property type="entry name" value="SANT"/>
    <property type="match status" value="3"/>
</dbReference>
<evidence type="ECO:0000256" key="4">
    <source>
        <dbReference type="ARBA" id="ARBA00023242"/>
    </source>
</evidence>
<evidence type="ECO:0000259" key="5">
    <source>
        <dbReference type="PROSITE" id="PS50090"/>
    </source>
</evidence>
<dbReference type="Proteomes" id="UP000274922">
    <property type="component" value="Unassembled WGS sequence"/>
</dbReference>
<name>A0A4P9X3M1_9FUNG</name>
<dbReference type="Pfam" id="PF00249">
    <property type="entry name" value="Myb_DNA-binding"/>
    <property type="match status" value="3"/>
</dbReference>
<proteinExistence type="predicted"/>
<evidence type="ECO:0000256" key="3">
    <source>
        <dbReference type="ARBA" id="ARBA00023163"/>
    </source>
</evidence>
<evidence type="ECO:0000259" key="7">
    <source>
        <dbReference type="PROSITE" id="PS51294"/>
    </source>
</evidence>
<keyword evidence="1" id="KW-0805">Transcription regulation</keyword>
<feature type="non-terminal residue" evidence="8">
    <location>
        <position position="152"/>
    </location>
</feature>
<dbReference type="InterPro" id="IPR001005">
    <property type="entry name" value="SANT/Myb"/>
</dbReference>
<dbReference type="Gene3D" id="1.10.10.60">
    <property type="entry name" value="Homeodomain-like"/>
    <property type="match status" value="3"/>
</dbReference>
<feature type="domain" description="SANT" evidence="6">
    <location>
        <begin position="53"/>
        <end position="100"/>
    </location>
</feature>
<feature type="domain" description="Myb-like" evidence="5">
    <location>
        <begin position="45"/>
        <end position="96"/>
    </location>
</feature>
<dbReference type="GO" id="GO:0000978">
    <property type="term" value="F:RNA polymerase II cis-regulatory region sequence-specific DNA binding"/>
    <property type="evidence" value="ECO:0007669"/>
    <property type="project" value="TreeGrafter"/>
</dbReference>
<dbReference type="CDD" id="cd00167">
    <property type="entry name" value="SANT"/>
    <property type="match status" value="3"/>
</dbReference>
<feature type="domain" description="HTH myb-type" evidence="7">
    <location>
        <begin position="101"/>
        <end position="140"/>
    </location>
</feature>
<dbReference type="InterPro" id="IPR017884">
    <property type="entry name" value="SANT_dom"/>
</dbReference>
<keyword evidence="2" id="KW-0238">DNA-binding</keyword>
<dbReference type="PANTHER" id="PTHR46621">
    <property type="entry name" value="SNRNA-ACTIVATING PROTEIN COMPLEX SUBUNIT 4"/>
    <property type="match status" value="1"/>
</dbReference>
<dbReference type="GO" id="GO:0019185">
    <property type="term" value="C:snRNA-activating protein complex"/>
    <property type="evidence" value="ECO:0007669"/>
    <property type="project" value="TreeGrafter"/>
</dbReference>
<dbReference type="GO" id="GO:0042795">
    <property type="term" value="P:snRNA transcription by RNA polymerase II"/>
    <property type="evidence" value="ECO:0007669"/>
    <property type="project" value="TreeGrafter"/>
</dbReference>
<evidence type="ECO:0000313" key="9">
    <source>
        <dbReference type="Proteomes" id="UP000274922"/>
    </source>
</evidence>
<feature type="domain" description="Myb-like" evidence="5">
    <location>
        <begin position="1"/>
        <end position="44"/>
    </location>
</feature>
<evidence type="ECO:0000313" key="8">
    <source>
        <dbReference type="EMBL" id="RKO99622.1"/>
    </source>
</evidence>
<accession>A0A4P9X3M1</accession>
<feature type="domain" description="SANT" evidence="6">
    <location>
        <begin position="1"/>
        <end position="46"/>
    </location>
</feature>
<protein>
    <recommendedName>
        <fullName evidence="10">Homeodomain-like protein</fullName>
    </recommendedName>
</protein>
<organism evidence="8 9">
    <name type="scientific">Caulochytrium protostelioides</name>
    <dbReference type="NCBI Taxonomy" id="1555241"/>
    <lineage>
        <taxon>Eukaryota</taxon>
        <taxon>Fungi</taxon>
        <taxon>Fungi incertae sedis</taxon>
        <taxon>Chytridiomycota</taxon>
        <taxon>Chytridiomycota incertae sedis</taxon>
        <taxon>Chytridiomycetes</taxon>
        <taxon>Caulochytriales</taxon>
        <taxon>Caulochytriaceae</taxon>
        <taxon>Caulochytrium</taxon>
    </lineage>
</organism>
<evidence type="ECO:0000256" key="2">
    <source>
        <dbReference type="ARBA" id="ARBA00023125"/>
    </source>
</evidence>
<dbReference type="InterPro" id="IPR009057">
    <property type="entry name" value="Homeodomain-like_sf"/>
</dbReference>
<dbReference type="GO" id="GO:0001006">
    <property type="term" value="F:RNA polymerase III type 3 promoter sequence-specific DNA binding"/>
    <property type="evidence" value="ECO:0007669"/>
    <property type="project" value="TreeGrafter"/>
</dbReference>
<feature type="non-terminal residue" evidence="8">
    <location>
        <position position="1"/>
    </location>
</feature>
<dbReference type="GO" id="GO:0042796">
    <property type="term" value="P:snRNA transcription by RNA polymerase III"/>
    <property type="evidence" value="ECO:0007669"/>
    <property type="project" value="TreeGrafter"/>
</dbReference>
<keyword evidence="4" id="KW-0539">Nucleus</keyword>
<evidence type="ECO:0000256" key="1">
    <source>
        <dbReference type="ARBA" id="ARBA00023015"/>
    </source>
</evidence>
<keyword evidence="3" id="KW-0804">Transcription</keyword>
<sequence length="152" mass="17134">WTPAEDAALRAAVARIGVGNWVAVAQYIDGRTSQQCLTRYWKTLDASIKHGAWTADEDAALVRAVAQHGRGRWAAVARDVPRRTDRQCRERYESMLAPEVNRTPITPAEATQIADLVAQLGRRWSLIAETLGNRSDRQIRLFVERNERQAAR</sequence>
<dbReference type="InterPro" id="IPR017930">
    <property type="entry name" value="Myb_dom"/>
</dbReference>
<dbReference type="SUPFAM" id="SSF46689">
    <property type="entry name" value="Homeodomain-like"/>
    <property type="match status" value="2"/>
</dbReference>
<feature type="domain" description="HTH myb-type" evidence="7">
    <location>
        <begin position="1"/>
        <end position="39"/>
    </location>
</feature>
<dbReference type="EMBL" id="ML014270">
    <property type="protein sequence ID" value="RKO99622.1"/>
    <property type="molecule type" value="Genomic_DNA"/>
</dbReference>
<feature type="domain" description="Myb-like" evidence="5">
    <location>
        <begin position="97"/>
        <end position="140"/>
    </location>
</feature>
<keyword evidence="9" id="KW-1185">Reference proteome</keyword>
<reference evidence="9" key="1">
    <citation type="journal article" date="2018" name="Nat. Microbiol.">
        <title>Leveraging single-cell genomics to expand the fungal tree of life.</title>
        <authorList>
            <person name="Ahrendt S.R."/>
            <person name="Quandt C.A."/>
            <person name="Ciobanu D."/>
            <person name="Clum A."/>
            <person name="Salamov A."/>
            <person name="Andreopoulos B."/>
            <person name="Cheng J.F."/>
            <person name="Woyke T."/>
            <person name="Pelin A."/>
            <person name="Henrissat B."/>
            <person name="Reynolds N.K."/>
            <person name="Benny G.L."/>
            <person name="Smith M.E."/>
            <person name="James T.Y."/>
            <person name="Grigoriev I.V."/>
        </authorList>
    </citation>
    <scope>NUCLEOTIDE SEQUENCE [LARGE SCALE GENOMIC DNA]</scope>
    <source>
        <strain evidence="9">ATCC 52028</strain>
    </source>
</reference>
<dbReference type="PROSITE" id="PS51294">
    <property type="entry name" value="HTH_MYB"/>
    <property type="match status" value="3"/>
</dbReference>